<dbReference type="EMBL" id="FXAM01000001">
    <property type="protein sequence ID" value="SMF97225.1"/>
    <property type="molecule type" value="Genomic_DNA"/>
</dbReference>
<gene>
    <name evidence="1" type="ORF">SAMN02949497_4645</name>
</gene>
<accession>A0A1Y6DCC9</accession>
<keyword evidence="2" id="KW-1185">Reference proteome</keyword>
<sequence length="74" mass="8522">MTQVIEQEFVIPSDGKLPDSFRQCFGRKARVVVLFSEEEKIAEPIAAKRYQVLDVQELVMPDRDSCLRVENPLL</sequence>
<dbReference type="OrthoDB" id="5772208at2"/>
<evidence type="ECO:0000313" key="1">
    <source>
        <dbReference type="EMBL" id="SMF97225.1"/>
    </source>
</evidence>
<organism evidence="1 2">
    <name type="scientific">Methylomagnum ishizawai</name>
    <dbReference type="NCBI Taxonomy" id="1760988"/>
    <lineage>
        <taxon>Bacteria</taxon>
        <taxon>Pseudomonadati</taxon>
        <taxon>Pseudomonadota</taxon>
        <taxon>Gammaproteobacteria</taxon>
        <taxon>Methylococcales</taxon>
        <taxon>Methylococcaceae</taxon>
        <taxon>Methylomagnum</taxon>
    </lineage>
</organism>
<dbReference type="RefSeq" id="WP_125469088.1">
    <property type="nucleotide sequence ID" value="NZ_FXAM01000001.1"/>
</dbReference>
<dbReference type="Proteomes" id="UP000192923">
    <property type="component" value="Unassembled WGS sequence"/>
</dbReference>
<evidence type="ECO:0000313" key="2">
    <source>
        <dbReference type="Proteomes" id="UP000192923"/>
    </source>
</evidence>
<reference evidence="1 2" key="1">
    <citation type="submission" date="2016-12" db="EMBL/GenBank/DDBJ databases">
        <authorList>
            <person name="Song W.-J."/>
            <person name="Kurnit D.M."/>
        </authorList>
    </citation>
    <scope>NUCLEOTIDE SEQUENCE [LARGE SCALE GENOMIC DNA]</scope>
    <source>
        <strain evidence="1 2">175</strain>
    </source>
</reference>
<dbReference type="AlphaFoldDB" id="A0A1Y6DCC9"/>
<protein>
    <submittedName>
        <fullName evidence="1">Uncharacterized protein</fullName>
    </submittedName>
</protein>
<proteinExistence type="predicted"/>
<dbReference type="STRING" id="1760988.SAMN02949497_4645"/>
<name>A0A1Y6DCC9_9GAMM</name>